<dbReference type="GO" id="GO:0031902">
    <property type="term" value="C:late endosome membrane"/>
    <property type="evidence" value="ECO:0007669"/>
    <property type="project" value="UniProtKB-SubCell"/>
</dbReference>
<dbReference type="GO" id="GO:0005484">
    <property type="term" value="F:SNAP receptor activity"/>
    <property type="evidence" value="ECO:0007669"/>
    <property type="project" value="TreeGrafter"/>
</dbReference>
<dbReference type="GO" id="GO:0005794">
    <property type="term" value="C:Golgi apparatus"/>
    <property type="evidence" value="ECO:0007669"/>
    <property type="project" value="UniProtKB-SubCell"/>
</dbReference>
<dbReference type="GO" id="GO:0005765">
    <property type="term" value="C:lysosomal membrane"/>
    <property type="evidence" value="ECO:0007669"/>
    <property type="project" value="UniProtKB-SubCell"/>
</dbReference>
<dbReference type="SUPFAM" id="SSF58038">
    <property type="entry name" value="SNARE fusion complex"/>
    <property type="match status" value="1"/>
</dbReference>
<evidence type="ECO:0000313" key="13">
    <source>
        <dbReference type="EMBL" id="CAI5448123.1"/>
    </source>
</evidence>
<gene>
    <name evidence="13" type="ORF">CAMP_LOCUS10760</name>
</gene>
<evidence type="ECO:0000256" key="11">
    <source>
        <dbReference type="SAM" id="Phobius"/>
    </source>
</evidence>
<evidence type="ECO:0000256" key="8">
    <source>
        <dbReference type="ARBA" id="ARBA00039269"/>
    </source>
</evidence>
<evidence type="ECO:0000256" key="6">
    <source>
        <dbReference type="ARBA" id="ARBA00037863"/>
    </source>
</evidence>
<evidence type="ECO:0000256" key="3">
    <source>
        <dbReference type="ARBA" id="ARBA00037801"/>
    </source>
</evidence>
<dbReference type="GO" id="GO:0000149">
    <property type="term" value="F:SNARE binding"/>
    <property type="evidence" value="ECO:0007669"/>
    <property type="project" value="TreeGrafter"/>
</dbReference>
<dbReference type="GO" id="GO:0015031">
    <property type="term" value="P:protein transport"/>
    <property type="evidence" value="ECO:0007669"/>
    <property type="project" value="UniProtKB-KW"/>
</dbReference>
<keyword evidence="11" id="KW-0812">Transmembrane</keyword>
<dbReference type="InterPro" id="IPR001388">
    <property type="entry name" value="Synaptobrevin-like"/>
</dbReference>
<proteinExistence type="predicted"/>
<keyword evidence="11" id="KW-0472">Membrane</keyword>
<comment type="caution">
    <text evidence="13">The sequence shown here is derived from an EMBL/GenBank/DDBJ whole genome shotgun (WGS) entry which is preliminary data.</text>
</comment>
<evidence type="ECO:0000256" key="7">
    <source>
        <dbReference type="ARBA" id="ARBA00037875"/>
    </source>
</evidence>
<keyword evidence="2" id="KW-0653">Protein transport</keyword>
<name>A0A9P1IRP4_9PELO</name>
<feature type="domain" description="V-SNARE coiled-coil homology" evidence="12">
    <location>
        <begin position="149"/>
        <end position="209"/>
    </location>
</feature>
<dbReference type="PANTHER" id="PTHR21136:SF168">
    <property type="entry name" value="VESICLE-ASSOCIATED MEMBRANE PROTEIN 9"/>
    <property type="match status" value="1"/>
</dbReference>
<reference evidence="13" key="1">
    <citation type="submission" date="2022-11" db="EMBL/GenBank/DDBJ databases">
        <authorList>
            <person name="Kikuchi T."/>
        </authorList>
    </citation>
    <scope>NUCLEOTIDE SEQUENCE</scope>
    <source>
        <strain evidence="13">PS1010</strain>
    </source>
</reference>
<dbReference type="GO" id="GO:0006906">
    <property type="term" value="P:vesicle fusion"/>
    <property type="evidence" value="ECO:0007669"/>
    <property type="project" value="TreeGrafter"/>
</dbReference>
<dbReference type="OrthoDB" id="190375at2759"/>
<evidence type="ECO:0000256" key="2">
    <source>
        <dbReference type="ARBA" id="ARBA00022927"/>
    </source>
</evidence>
<organism evidence="13 14">
    <name type="scientific">Caenorhabditis angaria</name>
    <dbReference type="NCBI Taxonomy" id="860376"/>
    <lineage>
        <taxon>Eukaryota</taxon>
        <taxon>Metazoa</taxon>
        <taxon>Ecdysozoa</taxon>
        <taxon>Nematoda</taxon>
        <taxon>Chromadorea</taxon>
        <taxon>Rhabditida</taxon>
        <taxon>Rhabditina</taxon>
        <taxon>Rhabditomorpha</taxon>
        <taxon>Rhabditoidea</taxon>
        <taxon>Rhabditidae</taxon>
        <taxon>Peloderinae</taxon>
        <taxon>Caenorhabditis</taxon>
    </lineage>
</organism>
<dbReference type="AlphaFoldDB" id="A0A9P1IRP4"/>
<evidence type="ECO:0000256" key="5">
    <source>
        <dbReference type="ARBA" id="ARBA00037845"/>
    </source>
</evidence>
<dbReference type="GO" id="GO:0005789">
    <property type="term" value="C:endoplasmic reticulum membrane"/>
    <property type="evidence" value="ECO:0007669"/>
    <property type="project" value="UniProtKB-SubCell"/>
</dbReference>
<comment type="subcellular location">
    <subcellularLocation>
        <location evidence="7">Cytoplasmic vesicle</location>
        <location evidence="7">Phagosome membrane</location>
        <topology evidence="7">Single-pass type IV membrane protein</topology>
    </subcellularLocation>
    <subcellularLocation>
        <location evidence="4">Cytoplasmic vesicle</location>
        <location evidence="4">Secretory vesicle membrane</location>
        <topology evidence="4">Single-pass type IV membrane protein</topology>
    </subcellularLocation>
    <subcellularLocation>
        <location evidence="1">Endoplasmic reticulum membrane</location>
        <topology evidence="1">Single-pass type IV membrane protein</topology>
    </subcellularLocation>
    <subcellularLocation>
        <location evidence="3">Golgi apparatus</location>
        <location evidence="3">trans-Golgi network membrane</location>
        <topology evidence="3">Single-pass type IV membrane protein</topology>
    </subcellularLocation>
    <subcellularLocation>
        <location evidence="5">Late endosome membrane</location>
        <topology evidence="5">Single-pass type IV membrane protein</topology>
    </subcellularLocation>
    <subcellularLocation>
        <location evidence="6">Lysosome membrane</location>
        <topology evidence="6">Single-pass type IV membrane protein</topology>
    </subcellularLocation>
</comment>
<dbReference type="GO" id="GO:0006887">
    <property type="term" value="P:exocytosis"/>
    <property type="evidence" value="ECO:0007669"/>
    <property type="project" value="TreeGrafter"/>
</dbReference>
<dbReference type="GO" id="GO:0030670">
    <property type="term" value="C:phagocytic vesicle membrane"/>
    <property type="evidence" value="ECO:0007669"/>
    <property type="project" value="UniProtKB-SubCell"/>
</dbReference>
<dbReference type="PROSITE" id="PS50892">
    <property type="entry name" value="V_SNARE"/>
    <property type="match status" value="1"/>
</dbReference>
<protein>
    <recommendedName>
        <fullName evidence="8">Vesicle-associated membrane protein 7</fullName>
    </recommendedName>
    <alternativeName>
        <fullName evidence="9">Synaptobrevin-like protein 1</fullName>
    </alternativeName>
</protein>
<keyword evidence="14" id="KW-1185">Reference proteome</keyword>
<accession>A0A9P1IRP4</accession>
<sequence length="239" mass="27081">MSSRILSVLLCRPAVSGDIIPIAIGNSEFYDENSGMPNDSEITRVIKQRVRTYFNNDGRIELDGYNLHFLVVVEPFCTMIYTCIAEQGLSEDQAIQFLDTKIRSIMASSQLQMVIDQANAYELLGHIQPTLLSFIKEHNQSVPTPQEVRINSLRAQVADVRNVMADNVERIMERGEQLENIARRTEDLQASSISFKSTARRVQQHFCQKNLKYTIILTLFFIAVIIAIVLIVLHSHGVI</sequence>
<dbReference type="PANTHER" id="PTHR21136">
    <property type="entry name" value="SNARE PROTEINS"/>
    <property type="match status" value="1"/>
</dbReference>
<dbReference type="Proteomes" id="UP001152747">
    <property type="component" value="Unassembled WGS sequence"/>
</dbReference>
<evidence type="ECO:0000256" key="10">
    <source>
        <dbReference type="PROSITE-ProRule" id="PRU00290"/>
    </source>
</evidence>
<keyword evidence="10" id="KW-0175">Coiled coil</keyword>
<feature type="transmembrane region" description="Helical" evidence="11">
    <location>
        <begin position="213"/>
        <end position="233"/>
    </location>
</feature>
<dbReference type="GO" id="GO:0031201">
    <property type="term" value="C:SNARE complex"/>
    <property type="evidence" value="ECO:0007669"/>
    <property type="project" value="TreeGrafter"/>
</dbReference>
<dbReference type="Pfam" id="PF00957">
    <property type="entry name" value="Synaptobrevin"/>
    <property type="match status" value="1"/>
</dbReference>
<dbReference type="InterPro" id="IPR051097">
    <property type="entry name" value="Synaptobrevin-like_transport"/>
</dbReference>
<dbReference type="InterPro" id="IPR042855">
    <property type="entry name" value="V_SNARE_CC"/>
</dbReference>
<evidence type="ECO:0000256" key="4">
    <source>
        <dbReference type="ARBA" id="ARBA00037803"/>
    </source>
</evidence>
<evidence type="ECO:0000256" key="9">
    <source>
        <dbReference type="ARBA" id="ARBA00042194"/>
    </source>
</evidence>
<keyword evidence="2" id="KW-0813">Transport</keyword>
<evidence type="ECO:0000259" key="12">
    <source>
        <dbReference type="PROSITE" id="PS50892"/>
    </source>
</evidence>
<evidence type="ECO:0000256" key="1">
    <source>
        <dbReference type="ARBA" id="ARBA00004163"/>
    </source>
</evidence>
<dbReference type="PRINTS" id="PR00219">
    <property type="entry name" value="SYNAPTOBREVN"/>
</dbReference>
<dbReference type="GO" id="GO:0030658">
    <property type="term" value="C:transport vesicle membrane"/>
    <property type="evidence" value="ECO:0007669"/>
    <property type="project" value="UniProtKB-SubCell"/>
</dbReference>
<dbReference type="Gene3D" id="1.20.5.110">
    <property type="match status" value="1"/>
</dbReference>
<dbReference type="EMBL" id="CANHGI010000004">
    <property type="protein sequence ID" value="CAI5448123.1"/>
    <property type="molecule type" value="Genomic_DNA"/>
</dbReference>
<keyword evidence="11" id="KW-1133">Transmembrane helix</keyword>
<evidence type="ECO:0000313" key="14">
    <source>
        <dbReference type="Proteomes" id="UP001152747"/>
    </source>
</evidence>